<sequence>MQRFWWVNHSPTADREVAGGYLWSPRAERGGGRSPFYDNMRRAGPGDLILSYVRKRVRHLGRVADFAFAAPSPDPKEPRPGWQLPVTWAALEPPISPQTIIAELGPLLPKRYAPINPMTGLGRQKAYLCELSAAAAAVVLDRARWEAARLDGPGEAFPRAAAWVDDRLEAAVAADPGLDATQKQALVTARRGQGIFRENVRALEPACRVTGVANPWLLIASHIKPWRDCDSAAERLDGANGLMLTPDVDLLFDRGFLSFADDGTALVSPRLDAVDLGRMGLGDLTSRARRPFRSRQAAYLAWHRRWVFLT</sequence>
<dbReference type="RefSeq" id="WP_099623250.1">
    <property type="nucleotide sequence ID" value="NZ_CP024201.1"/>
</dbReference>
<organism evidence="2 3">
    <name type="scientific">Caulobacter mirabilis</name>
    <dbReference type="NCBI Taxonomy" id="69666"/>
    <lineage>
        <taxon>Bacteria</taxon>
        <taxon>Pseudomonadati</taxon>
        <taxon>Pseudomonadota</taxon>
        <taxon>Alphaproteobacteria</taxon>
        <taxon>Caulobacterales</taxon>
        <taxon>Caulobacteraceae</taxon>
        <taxon>Caulobacter</taxon>
    </lineage>
</organism>
<dbReference type="GO" id="GO:0004519">
    <property type="term" value="F:endonuclease activity"/>
    <property type="evidence" value="ECO:0007669"/>
    <property type="project" value="UniProtKB-KW"/>
</dbReference>
<evidence type="ECO:0000313" key="3">
    <source>
        <dbReference type="Proteomes" id="UP000228945"/>
    </source>
</evidence>
<keyword evidence="3" id="KW-1185">Reference proteome</keyword>
<dbReference type="InterPro" id="IPR003615">
    <property type="entry name" value="HNH_nuc"/>
</dbReference>
<protein>
    <submittedName>
        <fullName evidence="2">HNH endonuclease</fullName>
    </submittedName>
</protein>
<name>A0A2D2B191_9CAUL</name>
<dbReference type="OrthoDB" id="9811869at2"/>
<dbReference type="EMBL" id="CP024201">
    <property type="protein sequence ID" value="ATQ44002.1"/>
    <property type="molecule type" value="Genomic_DNA"/>
</dbReference>
<dbReference type="Proteomes" id="UP000228945">
    <property type="component" value="Chromosome"/>
</dbReference>
<evidence type="ECO:0000313" key="2">
    <source>
        <dbReference type="EMBL" id="ATQ44002.1"/>
    </source>
</evidence>
<evidence type="ECO:0000259" key="1">
    <source>
        <dbReference type="Pfam" id="PF13391"/>
    </source>
</evidence>
<reference evidence="2 3" key="1">
    <citation type="submission" date="2017-10" db="EMBL/GenBank/DDBJ databases">
        <title>Genome sequence of Caulobacter mirabilis FWC38.</title>
        <authorList>
            <person name="Fiebig A."/>
            <person name="Crosson S."/>
        </authorList>
    </citation>
    <scope>NUCLEOTIDE SEQUENCE [LARGE SCALE GENOMIC DNA]</scope>
    <source>
        <strain evidence="2 3">FWC 38</strain>
    </source>
</reference>
<dbReference type="AlphaFoldDB" id="A0A2D2B191"/>
<keyword evidence="2" id="KW-0540">Nuclease</keyword>
<accession>A0A2D2B191</accession>
<keyword evidence="2" id="KW-0378">Hydrolase</keyword>
<dbReference type="KEGG" id="cmb:CSW64_17215"/>
<proteinExistence type="predicted"/>
<feature type="domain" description="HNH nuclease" evidence="1">
    <location>
        <begin position="207"/>
        <end position="259"/>
    </location>
</feature>
<dbReference type="Pfam" id="PF13391">
    <property type="entry name" value="HNH_2"/>
    <property type="match status" value="1"/>
</dbReference>
<gene>
    <name evidence="2" type="ORF">CSW64_17215</name>
</gene>
<keyword evidence="2" id="KW-0255">Endonuclease</keyword>